<proteinExistence type="predicted"/>
<organism evidence="2">
    <name type="scientific">Providencia alcalifaciens</name>
    <dbReference type="NCBI Taxonomy" id="126385"/>
    <lineage>
        <taxon>Bacteria</taxon>
        <taxon>Pseudomonadati</taxon>
        <taxon>Pseudomonadota</taxon>
        <taxon>Gammaproteobacteria</taxon>
        <taxon>Enterobacterales</taxon>
        <taxon>Morganellaceae</taxon>
        <taxon>Providencia</taxon>
    </lineage>
</organism>
<dbReference type="AlphaFoldDB" id="A0A346CL71"/>
<feature type="transmembrane region" description="Helical" evidence="1">
    <location>
        <begin position="67"/>
        <end position="89"/>
    </location>
</feature>
<feature type="transmembrane region" description="Helical" evidence="1">
    <location>
        <begin position="110"/>
        <end position="132"/>
    </location>
</feature>
<gene>
    <name evidence="2" type="primary">wzy</name>
</gene>
<feature type="transmembrane region" description="Helical" evidence="1">
    <location>
        <begin position="256"/>
        <end position="278"/>
    </location>
</feature>
<feature type="transmembrane region" description="Helical" evidence="1">
    <location>
        <begin position="427"/>
        <end position="445"/>
    </location>
</feature>
<feature type="transmembrane region" description="Helical" evidence="1">
    <location>
        <begin position="405"/>
        <end position="421"/>
    </location>
</feature>
<name>A0A346CL71_9GAMM</name>
<evidence type="ECO:0000313" key="2">
    <source>
        <dbReference type="EMBL" id="AXL96345.1"/>
    </source>
</evidence>
<feature type="transmembrane region" description="Helical" evidence="1">
    <location>
        <begin position="374"/>
        <end position="398"/>
    </location>
</feature>
<dbReference type="EMBL" id="MH444261">
    <property type="protein sequence ID" value="AXL96345.1"/>
    <property type="molecule type" value="Genomic_DNA"/>
</dbReference>
<feature type="transmembrane region" description="Helical" evidence="1">
    <location>
        <begin position="42"/>
        <end position="61"/>
    </location>
</feature>
<dbReference type="Pfam" id="PF14296">
    <property type="entry name" value="O-ag_pol_Wzy"/>
    <property type="match status" value="1"/>
</dbReference>
<feature type="transmembrane region" description="Helical" evidence="1">
    <location>
        <begin position="144"/>
        <end position="165"/>
    </location>
</feature>
<keyword evidence="1" id="KW-0812">Transmembrane</keyword>
<keyword evidence="1" id="KW-1133">Transmembrane helix</keyword>
<feature type="transmembrane region" description="Helical" evidence="1">
    <location>
        <begin position="320"/>
        <end position="340"/>
    </location>
</feature>
<protein>
    <submittedName>
        <fullName evidence="2">Wzy</fullName>
    </submittedName>
</protein>
<keyword evidence="1" id="KW-0472">Membrane</keyword>
<sequence length="451" mass="51935">MNYITPKATCFFQILIYTLLIPFFLLIYFIQYTEAAFIMPYFFLLIVTSILLFNNISGIYINSTYSLFIISFLVFIGGRFIAYILDGSFELYRMDFFISYVLTEKEALNLMTYVILGIIFIDLGYKLIFISGATFSNIKINHSWLMSFSLFALLLSPLFIIELLMNIKGAISGGYLSSKLWQASTYSLPLSSFAQTIFGIAFGYSMVSGYKKKYFLAIFIFTVIASLIIGARGPIITAIFLYLWARGNNGNKKINIIKIFSLFFLLLILVSYFIQIYSFRSNSQELEMNFIKFISEFFYSQGISLMVFDASMKITDYPILAYLQSIIPGSSAIASLFLPVEYYMTGFHHYMAKTLDSNLFNEGFGLDWTLLSDFYVFGAENIIGFSILAFLFGALFSLLQNSTKYDFWLILLYALFTRLIFLPRSTLSIIIPFIIYFIFFVYLIPKLKKEI</sequence>
<evidence type="ECO:0000256" key="1">
    <source>
        <dbReference type="SAM" id="Phobius"/>
    </source>
</evidence>
<feature type="transmembrane region" description="Helical" evidence="1">
    <location>
        <begin position="214"/>
        <end position="244"/>
    </location>
</feature>
<accession>A0A346CL71</accession>
<feature type="transmembrane region" description="Helical" evidence="1">
    <location>
        <begin position="12"/>
        <end position="30"/>
    </location>
</feature>
<reference evidence="2" key="1">
    <citation type="submission" date="2018-06" db="EMBL/GenBank/DDBJ databases">
        <title>Development of a Molecular Serotyping Scheme and a Multiplexed Luminex-Based Array for Providencia.</title>
        <authorList>
            <person name="Du Y."/>
            <person name="Liu B."/>
        </authorList>
    </citation>
    <scope>NUCLEOTIDE SEQUENCE</scope>
</reference>
<feature type="transmembrane region" description="Helical" evidence="1">
    <location>
        <begin position="186"/>
        <end position="208"/>
    </location>
</feature>
<dbReference type="InterPro" id="IPR029468">
    <property type="entry name" value="O-ag_pol_Wzy"/>
</dbReference>